<evidence type="ECO:0000259" key="3">
    <source>
        <dbReference type="SMART" id="SM00560"/>
    </source>
</evidence>
<proteinExistence type="predicted"/>
<gene>
    <name evidence="4" type="ORF">S01H4_06064</name>
</gene>
<dbReference type="Gene3D" id="2.60.120.200">
    <property type="match status" value="1"/>
</dbReference>
<feature type="non-terminal residue" evidence="4">
    <location>
        <position position="261"/>
    </location>
</feature>
<dbReference type="Pfam" id="PF13385">
    <property type="entry name" value="Laminin_G_3"/>
    <property type="match status" value="1"/>
</dbReference>
<evidence type="ECO:0000256" key="1">
    <source>
        <dbReference type="ARBA" id="ARBA00022729"/>
    </source>
</evidence>
<dbReference type="EMBL" id="BART01001825">
    <property type="protein sequence ID" value="GAG73463.1"/>
    <property type="molecule type" value="Genomic_DNA"/>
</dbReference>
<name>X1AM70_9ZZZZ</name>
<keyword evidence="1" id="KW-0732">Signal</keyword>
<dbReference type="InterPro" id="IPR013320">
    <property type="entry name" value="ConA-like_dom_sf"/>
</dbReference>
<organism evidence="4">
    <name type="scientific">marine sediment metagenome</name>
    <dbReference type="NCBI Taxonomy" id="412755"/>
    <lineage>
        <taxon>unclassified sequences</taxon>
        <taxon>metagenomes</taxon>
        <taxon>ecological metagenomes</taxon>
    </lineage>
</organism>
<dbReference type="SMART" id="SM00560">
    <property type="entry name" value="LamGL"/>
    <property type="match status" value="1"/>
</dbReference>
<dbReference type="SUPFAM" id="SSF49899">
    <property type="entry name" value="Concanavalin A-like lectins/glucanases"/>
    <property type="match status" value="1"/>
</dbReference>
<keyword evidence="2" id="KW-1015">Disulfide bond</keyword>
<feature type="domain" description="LamG-like jellyroll fold" evidence="3">
    <location>
        <begin position="5"/>
        <end position="142"/>
    </location>
</feature>
<comment type="caution">
    <text evidence="4">The sequence shown here is derived from an EMBL/GenBank/DDBJ whole genome shotgun (WGS) entry which is preliminary data.</text>
</comment>
<evidence type="ECO:0000313" key="4">
    <source>
        <dbReference type="EMBL" id="GAG73463.1"/>
    </source>
</evidence>
<evidence type="ECO:0000256" key="2">
    <source>
        <dbReference type="ARBA" id="ARBA00023157"/>
    </source>
</evidence>
<sequence length="261" mass="28517">MDIPNTITQEAWIKCDDTPTADEYIIYRYNNYYLKINSSKQIVGGVYGAAWATANSSAITCDGSTWTHVAMTYNKDAGGTTEIKMYINGSADGTGDYNTAIPASDKQLYLGAGDEAGDSTPEKTFDGTIDEVRILDTALTAEQIAADYNATRGMFKHKYEYYNTGDDHSLSVGIDTWRAQTFTPTTKHKITSVKLKLYRNSHTPDTVTVSIRATDVDGKPMGGDLCFGTTNGNTLTTDTAGEWREITIDDGYTLLAGTKYS</sequence>
<reference evidence="4" key="1">
    <citation type="journal article" date="2014" name="Front. Microbiol.">
        <title>High frequency of phylogenetically diverse reductive dehalogenase-homologous genes in deep subseafloor sedimentary metagenomes.</title>
        <authorList>
            <person name="Kawai M."/>
            <person name="Futagami T."/>
            <person name="Toyoda A."/>
            <person name="Takaki Y."/>
            <person name="Nishi S."/>
            <person name="Hori S."/>
            <person name="Arai W."/>
            <person name="Tsubouchi T."/>
            <person name="Morono Y."/>
            <person name="Uchiyama I."/>
            <person name="Ito T."/>
            <person name="Fujiyama A."/>
            <person name="Inagaki F."/>
            <person name="Takami H."/>
        </authorList>
    </citation>
    <scope>NUCLEOTIDE SEQUENCE</scope>
    <source>
        <strain evidence="4">Expedition CK06-06</strain>
    </source>
</reference>
<dbReference type="InterPro" id="IPR006558">
    <property type="entry name" value="LamG-like"/>
</dbReference>
<accession>X1AM70</accession>
<dbReference type="AlphaFoldDB" id="X1AM70"/>
<protein>
    <recommendedName>
        <fullName evidence="3">LamG-like jellyroll fold domain-containing protein</fullName>
    </recommendedName>
</protein>